<gene>
    <name evidence="2" type="ORF">J2W49_003495</name>
</gene>
<evidence type="ECO:0000259" key="1">
    <source>
        <dbReference type="Pfam" id="PF00534"/>
    </source>
</evidence>
<dbReference type="PANTHER" id="PTHR45947">
    <property type="entry name" value="SULFOQUINOVOSYL TRANSFERASE SQD2"/>
    <property type="match status" value="1"/>
</dbReference>
<feature type="domain" description="Glycosyl transferase family 1" evidence="1">
    <location>
        <begin position="227"/>
        <end position="386"/>
    </location>
</feature>
<keyword evidence="3" id="KW-1185">Reference proteome</keyword>
<organism evidence="2 3">
    <name type="scientific">Hydrogenophaga palleronii</name>
    <dbReference type="NCBI Taxonomy" id="65655"/>
    <lineage>
        <taxon>Bacteria</taxon>
        <taxon>Pseudomonadati</taxon>
        <taxon>Pseudomonadota</taxon>
        <taxon>Betaproteobacteria</taxon>
        <taxon>Burkholderiales</taxon>
        <taxon>Comamonadaceae</taxon>
        <taxon>Hydrogenophaga</taxon>
    </lineage>
</organism>
<comment type="caution">
    <text evidence="2">The sequence shown here is derived from an EMBL/GenBank/DDBJ whole genome shotgun (WGS) entry which is preliminary data.</text>
</comment>
<name>A0ABU1WQE3_9BURK</name>
<evidence type="ECO:0000313" key="2">
    <source>
        <dbReference type="EMBL" id="MDR7151519.1"/>
    </source>
</evidence>
<dbReference type="EMBL" id="JAVDWU010000007">
    <property type="protein sequence ID" value="MDR7151519.1"/>
    <property type="molecule type" value="Genomic_DNA"/>
</dbReference>
<dbReference type="InterPro" id="IPR050194">
    <property type="entry name" value="Glycosyltransferase_grp1"/>
</dbReference>
<reference evidence="2 3" key="1">
    <citation type="submission" date="2023-07" db="EMBL/GenBank/DDBJ databases">
        <title>Sorghum-associated microbial communities from plants grown in Nebraska, USA.</title>
        <authorList>
            <person name="Schachtman D."/>
        </authorList>
    </citation>
    <scope>NUCLEOTIDE SEQUENCE [LARGE SCALE GENOMIC DNA]</scope>
    <source>
        <strain evidence="2 3">4249</strain>
    </source>
</reference>
<protein>
    <submittedName>
        <fullName evidence="2">Glycosyltransferase involved in cell wall biosynthesis</fullName>
    </submittedName>
</protein>
<dbReference type="SUPFAM" id="SSF53756">
    <property type="entry name" value="UDP-Glycosyltransferase/glycogen phosphorylase"/>
    <property type="match status" value="1"/>
</dbReference>
<dbReference type="Proteomes" id="UP001265700">
    <property type="component" value="Unassembled WGS sequence"/>
</dbReference>
<dbReference type="InterPro" id="IPR001296">
    <property type="entry name" value="Glyco_trans_1"/>
</dbReference>
<proteinExistence type="predicted"/>
<sequence>MPEPQRFEGTVAMVTGRYPGLSQTFIDREVRALREMGVDLITVTVRSPDPQALSGPFQHEEAGRVFRLLASAKRPAHVIKALTQALRHPRRLAATARLAIHTCPAGARAMALQLAYFAEAMLLAPHLRAKNVKHLHNHLGDSSGTVTMLAAELTSIPFSMTLHGPEIFQSAPRWRLDAKIARAHFVACISEFGRQQAMRFSDEAHWHKLKVVRCGVNPGLYTAKPAAERTGRDLLFVGRLEERKGVNFLLDAMALLKARGSDVRLKIVGNGPQREALQRQTAALSLQAVVTFAGTKDEAGVAEALRQADLLVVPSLSEGLPVVIMEALASGVPVVASAVDGIPELVREGETGRLVPPADPQALADGIEQLLVDPSLRQRLGEAGRQLVATEHDAHRNTVELLVFIAPHERSGDDSLNWAPDIQ</sequence>
<dbReference type="Pfam" id="PF00534">
    <property type="entry name" value="Glycos_transf_1"/>
    <property type="match status" value="1"/>
</dbReference>
<accession>A0ABU1WQE3</accession>
<dbReference type="RefSeq" id="WP_310319042.1">
    <property type="nucleotide sequence ID" value="NZ_JAVDWU010000007.1"/>
</dbReference>
<dbReference type="Gene3D" id="3.40.50.2000">
    <property type="entry name" value="Glycogen Phosphorylase B"/>
    <property type="match status" value="2"/>
</dbReference>
<evidence type="ECO:0000313" key="3">
    <source>
        <dbReference type="Proteomes" id="UP001265700"/>
    </source>
</evidence>
<dbReference type="PANTHER" id="PTHR45947:SF3">
    <property type="entry name" value="SULFOQUINOVOSYL TRANSFERASE SQD2"/>
    <property type="match status" value="1"/>
</dbReference>